<dbReference type="InterPro" id="IPR050266">
    <property type="entry name" value="AB_hydrolase_sf"/>
</dbReference>
<keyword evidence="3" id="KW-0378">Hydrolase</keyword>
<dbReference type="GO" id="GO:0016020">
    <property type="term" value="C:membrane"/>
    <property type="evidence" value="ECO:0007669"/>
    <property type="project" value="TreeGrafter"/>
</dbReference>
<dbReference type="AlphaFoldDB" id="A0A511JLF7"/>
<dbReference type="Pfam" id="PF00561">
    <property type="entry name" value="Abhydrolase_1"/>
    <property type="match status" value="1"/>
</dbReference>
<evidence type="ECO:0000313" key="3">
    <source>
        <dbReference type="EMBL" id="GEL98755.1"/>
    </source>
</evidence>
<evidence type="ECO:0000313" key="4">
    <source>
        <dbReference type="Proteomes" id="UP000321049"/>
    </source>
</evidence>
<accession>A0A511JLF7</accession>
<dbReference type="InterPro" id="IPR029058">
    <property type="entry name" value="AB_hydrolase_fold"/>
</dbReference>
<protein>
    <submittedName>
        <fullName evidence="3">Hydrolase</fullName>
    </submittedName>
</protein>
<evidence type="ECO:0000256" key="1">
    <source>
        <dbReference type="SAM" id="MobiDB-lite"/>
    </source>
</evidence>
<dbReference type="InterPro" id="IPR000073">
    <property type="entry name" value="AB_hydrolase_1"/>
</dbReference>
<dbReference type="Gene3D" id="3.40.50.1820">
    <property type="entry name" value="alpha/beta hydrolase"/>
    <property type="match status" value="1"/>
</dbReference>
<gene>
    <name evidence="3" type="ORF">CTE05_23020</name>
</gene>
<dbReference type="Proteomes" id="UP000321049">
    <property type="component" value="Unassembled WGS sequence"/>
</dbReference>
<dbReference type="SUPFAM" id="SSF53474">
    <property type="entry name" value="alpha/beta-Hydrolases"/>
    <property type="match status" value="1"/>
</dbReference>
<reference evidence="3 4" key="1">
    <citation type="submission" date="2019-07" db="EMBL/GenBank/DDBJ databases">
        <title>Whole genome shotgun sequence of Cellulomonas terrae NBRC 100819.</title>
        <authorList>
            <person name="Hosoyama A."/>
            <person name="Uohara A."/>
            <person name="Ohji S."/>
            <person name="Ichikawa N."/>
        </authorList>
    </citation>
    <scope>NUCLEOTIDE SEQUENCE [LARGE SCALE GENOMIC DNA]</scope>
    <source>
        <strain evidence="3 4">NBRC 100819</strain>
    </source>
</reference>
<organism evidence="3 4">
    <name type="scientific">Cellulomonas terrae</name>
    <dbReference type="NCBI Taxonomy" id="311234"/>
    <lineage>
        <taxon>Bacteria</taxon>
        <taxon>Bacillati</taxon>
        <taxon>Actinomycetota</taxon>
        <taxon>Actinomycetes</taxon>
        <taxon>Micrococcales</taxon>
        <taxon>Cellulomonadaceae</taxon>
        <taxon>Cellulomonas</taxon>
    </lineage>
</organism>
<proteinExistence type="predicted"/>
<dbReference type="EMBL" id="BJWH01000011">
    <property type="protein sequence ID" value="GEL98755.1"/>
    <property type="molecule type" value="Genomic_DNA"/>
</dbReference>
<comment type="caution">
    <text evidence="3">The sequence shown here is derived from an EMBL/GenBank/DDBJ whole genome shotgun (WGS) entry which is preliminary data.</text>
</comment>
<dbReference type="PANTHER" id="PTHR43798">
    <property type="entry name" value="MONOACYLGLYCEROL LIPASE"/>
    <property type="match status" value="1"/>
</dbReference>
<keyword evidence="4" id="KW-1185">Reference proteome</keyword>
<evidence type="ECO:0000259" key="2">
    <source>
        <dbReference type="Pfam" id="PF00561"/>
    </source>
</evidence>
<sequence length="289" mass="29895">MPKTTLTLDVPGATLTYDIRGSLPAADGRVPLLLVGQPMDASGFGTLASHFPDRTVVTYDPRGLGRSTRSDGDLTNSPQQQAEDLHRLIGELGGSVDLFGSSGGAVTGLHLVATHPQDVRVLVAHEPPVLSVLPDAAQAFAAEQRVQEVYHQRGWGAGMAAFIALTSVQGPFPDDFGRELPDPATFGLPTADDGSRVDPLLSGASNAVTAYRPDVAALTGAPTRVVVAGGVESQDTLTWRTSAALADALGQPLTVFPSNHGGFLGGEFGQAGQPEAFAARLREVLDGAG</sequence>
<dbReference type="OrthoDB" id="3210164at2"/>
<feature type="domain" description="AB hydrolase-1" evidence="2">
    <location>
        <begin position="47"/>
        <end position="142"/>
    </location>
</feature>
<dbReference type="PANTHER" id="PTHR43798:SF33">
    <property type="entry name" value="HYDROLASE, PUTATIVE (AFU_ORTHOLOGUE AFUA_2G14860)-RELATED"/>
    <property type="match status" value="1"/>
</dbReference>
<name>A0A511JLF7_9CELL</name>
<dbReference type="RefSeq" id="WP_146846265.1">
    <property type="nucleotide sequence ID" value="NZ_BJWH01000011.1"/>
</dbReference>
<dbReference type="GO" id="GO:0016787">
    <property type="term" value="F:hydrolase activity"/>
    <property type="evidence" value="ECO:0007669"/>
    <property type="project" value="UniProtKB-KW"/>
</dbReference>
<feature type="region of interest" description="Disordered" evidence="1">
    <location>
        <begin position="60"/>
        <end position="79"/>
    </location>
</feature>